<dbReference type="Proteomes" id="UP000181897">
    <property type="component" value="Chromosome"/>
</dbReference>
<dbReference type="EMBL" id="CP018076">
    <property type="protein sequence ID" value="APE44065.1"/>
    <property type="molecule type" value="Genomic_DNA"/>
</dbReference>
<feature type="region of interest" description="Disordered" evidence="2">
    <location>
        <begin position="86"/>
        <end position="128"/>
    </location>
</feature>
<dbReference type="SUPFAM" id="SSF55174">
    <property type="entry name" value="Alpha-L RNA-binding motif"/>
    <property type="match status" value="1"/>
</dbReference>
<dbReference type="RefSeq" id="WP_071972403.1">
    <property type="nucleotide sequence ID" value="NZ_CP018076.1"/>
</dbReference>
<dbReference type="OrthoDB" id="9797176at2"/>
<keyword evidence="5" id="KW-1185">Reference proteome</keyword>
<name>A0A1J0WIB7_9RHOB</name>
<reference evidence="4 5" key="1">
    <citation type="submission" date="2016-11" db="EMBL/GenBank/DDBJ databases">
        <title>Complete genome sequence of Sulfitobacter sp. AM1-D1, a toxic bacteria associated with marine dinoflagellate Alexandrium minutum in East China Sea.</title>
        <authorList>
            <person name="Yang Q."/>
            <person name="Zhang X."/>
            <person name="Tian X."/>
        </authorList>
    </citation>
    <scope>NUCLEOTIDE SEQUENCE [LARGE SCALE GENOMIC DNA]</scope>
    <source>
        <strain evidence="4 5">AM1-D1</strain>
    </source>
</reference>
<evidence type="ECO:0000313" key="4">
    <source>
        <dbReference type="EMBL" id="APE44065.1"/>
    </source>
</evidence>
<protein>
    <submittedName>
        <fullName evidence="4">RNA-binding protein S4</fullName>
    </submittedName>
</protein>
<evidence type="ECO:0000313" key="5">
    <source>
        <dbReference type="Proteomes" id="UP000181897"/>
    </source>
</evidence>
<accession>A0A1J0WIB7</accession>
<evidence type="ECO:0000259" key="3">
    <source>
        <dbReference type="SMART" id="SM00363"/>
    </source>
</evidence>
<evidence type="ECO:0000256" key="2">
    <source>
        <dbReference type="SAM" id="MobiDB-lite"/>
    </source>
</evidence>
<proteinExistence type="predicted"/>
<sequence>MNGAAPKLRIDKWLWHARFFKTRSLAATRVGDGAVRINGTAARKRASMVGPGDVLTFSVGDRVRVIRIEALGTRRGPAPEAEALYTDLSPPAAEIRDRMPENPSYDGKGRPTKKDRRKLDLSKSRHLE</sequence>
<dbReference type="GO" id="GO:0003723">
    <property type="term" value="F:RNA binding"/>
    <property type="evidence" value="ECO:0007669"/>
    <property type="project" value="UniProtKB-KW"/>
</dbReference>
<keyword evidence="1" id="KW-0694">RNA-binding</keyword>
<dbReference type="CDD" id="cd00165">
    <property type="entry name" value="S4"/>
    <property type="match status" value="1"/>
</dbReference>
<dbReference type="STRING" id="1917485.BOO69_12100"/>
<dbReference type="PROSITE" id="PS50889">
    <property type="entry name" value="S4"/>
    <property type="match status" value="1"/>
</dbReference>
<evidence type="ECO:0000256" key="1">
    <source>
        <dbReference type="PROSITE-ProRule" id="PRU00182"/>
    </source>
</evidence>
<feature type="domain" description="RNA-binding S4" evidence="3">
    <location>
        <begin position="8"/>
        <end position="71"/>
    </location>
</feature>
<organism evidence="4 5">
    <name type="scientific">Sulfitobacter alexandrii</name>
    <dbReference type="NCBI Taxonomy" id="1917485"/>
    <lineage>
        <taxon>Bacteria</taxon>
        <taxon>Pseudomonadati</taxon>
        <taxon>Pseudomonadota</taxon>
        <taxon>Alphaproteobacteria</taxon>
        <taxon>Rhodobacterales</taxon>
        <taxon>Roseobacteraceae</taxon>
        <taxon>Sulfitobacter</taxon>
    </lineage>
</organism>
<dbReference type="Gene3D" id="3.10.290.10">
    <property type="entry name" value="RNA-binding S4 domain"/>
    <property type="match status" value="1"/>
</dbReference>
<feature type="compositionally biased region" description="Basic and acidic residues" evidence="2">
    <location>
        <begin position="117"/>
        <end position="128"/>
    </location>
</feature>
<dbReference type="AlphaFoldDB" id="A0A1J0WIB7"/>
<gene>
    <name evidence="4" type="ORF">BOO69_12100</name>
</gene>
<dbReference type="InterPro" id="IPR036986">
    <property type="entry name" value="S4_RNA-bd_sf"/>
</dbReference>
<dbReference type="KEGG" id="suam:BOO69_12100"/>
<dbReference type="Pfam" id="PF01479">
    <property type="entry name" value="S4"/>
    <property type="match status" value="1"/>
</dbReference>
<dbReference type="InterPro" id="IPR002942">
    <property type="entry name" value="S4_RNA-bd"/>
</dbReference>
<dbReference type="SMART" id="SM00363">
    <property type="entry name" value="S4"/>
    <property type="match status" value="1"/>
</dbReference>